<sequence length="87" mass="9790">TSLDPIEADLVEGLPSNVIYDNEPNIVNIHLSDAWATWRVELANQMKWVPKKNVVLVAYMVDLHNVGTFNAAEKNVRKSFTSCYVEG</sequence>
<feature type="non-terminal residue" evidence="1">
    <location>
        <position position="1"/>
    </location>
</feature>
<dbReference type="Proteomes" id="UP000593561">
    <property type="component" value="Unassembled WGS sequence"/>
</dbReference>
<comment type="caution">
    <text evidence="1">The sequence shown here is derived from an EMBL/GenBank/DDBJ whole genome shotgun (WGS) entry which is preliminary data.</text>
</comment>
<dbReference type="EMBL" id="JABFAC010000006">
    <property type="protein sequence ID" value="MBA0614789.1"/>
    <property type="molecule type" value="Genomic_DNA"/>
</dbReference>
<evidence type="ECO:0000313" key="2">
    <source>
        <dbReference type="Proteomes" id="UP000593561"/>
    </source>
</evidence>
<evidence type="ECO:0000313" key="1">
    <source>
        <dbReference type="EMBL" id="MBA0614789.1"/>
    </source>
</evidence>
<name>A0A7J8RLS0_GOSDV</name>
<reference evidence="1 2" key="1">
    <citation type="journal article" date="2019" name="Genome Biol. Evol.">
        <title>Insights into the evolution of the New World diploid cottons (Gossypium, subgenus Houzingenia) based on genome sequencing.</title>
        <authorList>
            <person name="Grover C.E."/>
            <person name="Arick M.A. 2nd"/>
            <person name="Thrash A."/>
            <person name="Conover J.L."/>
            <person name="Sanders W.S."/>
            <person name="Peterson D.G."/>
            <person name="Frelichowski J.E."/>
            <person name="Scheffler J.A."/>
            <person name="Scheffler B.E."/>
            <person name="Wendel J.F."/>
        </authorList>
    </citation>
    <scope>NUCLEOTIDE SEQUENCE [LARGE SCALE GENOMIC DNA]</scope>
    <source>
        <strain evidence="1">27</strain>
        <tissue evidence="1">Leaf</tissue>
    </source>
</reference>
<organism evidence="1 2">
    <name type="scientific">Gossypium davidsonii</name>
    <name type="common">Davidson's cotton</name>
    <name type="synonym">Gossypium klotzschianum subsp. davidsonii</name>
    <dbReference type="NCBI Taxonomy" id="34287"/>
    <lineage>
        <taxon>Eukaryota</taxon>
        <taxon>Viridiplantae</taxon>
        <taxon>Streptophyta</taxon>
        <taxon>Embryophyta</taxon>
        <taxon>Tracheophyta</taxon>
        <taxon>Spermatophyta</taxon>
        <taxon>Magnoliopsida</taxon>
        <taxon>eudicotyledons</taxon>
        <taxon>Gunneridae</taxon>
        <taxon>Pentapetalae</taxon>
        <taxon>rosids</taxon>
        <taxon>malvids</taxon>
        <taxon>Malvales</taxon>
        <taxon>Malvaceae</taxon>
        <taxon>Malvoideae</taxon>
        <taxon>Gossypium</taxon>
    </lineage>
</organism>
<keyword evidence="2" id="KW-1185">Reference proteome</keyword>
<accession>A0A7J8RLS0</accession>
<gene>
    <name evidence="1" type="ORF">Godav_015034</name>
</gene>
<dbReference type="AlphaFoldDB" id="A0A7J8RLS0"/>
<proteinExistence type="predicted"/>
<protein>
    <submittedName>
        <fullName evidence="1">Uncharacterized protein</fullName>
    </submittedName>
</protein>